<dbReference type="InterPro" id="IPR001190">
    <property type="entry name" value="SRCR"/>
</dbReference>
<evidence type="ECO:0000259" key="6">
    <source>
        <dbReference type="PROSITE" id="PS50287"/>
    </source>
</evidence>
<dbReference type="PANTHER" id="PTHR19331:SF468">
    <property type="entry name" value="SCAVENGER RECEPTOR CYSTEINE-RICH TYPE 1 PROTEIN M160"/>
    <property type="match status" value="1"/>
</dbReference>
<sequence length="476" mass="50780">MLTLIGPCNTICLRLPSSNISCFCPFSSLLCSYHFHKKPDPNVPQGNGSTASASEESAPNCSGEGPTGQKIFLISWSAPHCPISVSSDSRQLCLVDGGGPCTRRVEILHQGSWGTICDDSWDLDGARLVCRQLGCGEVLSAVESAPFWAGSGPIWLDHVYCGRMESHVWQCPSRGWGKHNCGHDEDAGVTCSGFVHLVGEDGPCSGRVEVYSGEDWIPVSDGNFTLPTAQVICAELRCGKAVSVLGHELFRESDGRIWAEEFRCEGEEPKLWSCPRVPCPGGTCHHSGAVQLVCSAYSEVRLMTNGSSQCEGQVEMNISGGWRVLCASHWSLANANVVCHQFGCGVAISTPGGPHLVGRGDRISTARFHCSGAESFLWSCPVTALGGPDCSRGNTASVICSGNQSQVLPQCKDCVSEPAGSEASEESDPYCSDEGSTGQKTLFIHCPLAPSPPVTTRLLGSVVQNSRKRRKSLGKW</sequence>
<evidence type="ECO:0000313" key="8">
    <source>
        <dbReference type="RefSeq" id="XP_070644758.1"/>
    </source>
</evidence>
<feature type="disulfide bond" evidence="4">
    <location>
        <begin position="117"/>
        <end position="181"/>
    </location>
</feature>
<reference evidence="8" key="1">
    <citation type="submission" date="2025-08" db="UniProtKB">
        <authorList>
            <consortium name="RefSeq"/>
        </authorList>
    </citation>
    <scope>IDENTIFICATION</scope>
    <source>
        <tissue evidence="8">Blood</tissue>
    </source>
</reference>
<dbReference type="PANTHER" id="PTHR19331">
    <property type="entry name" value="SCAVENGER RECEPTOR DOMAIN-CONTAINING"/>
    <property type="match status" value="1"/>
</dbReference>
<dbReference type="SUPFAM" id="SSF56487">
    <property type="entry name" value="SRCR-like"/>
    <property type="match status" value="3"/>
</dbReference>
<feature type="disulfide bond" evidence="4">
    <location>
        <begin position="161"/>
        <end position="171"/>
    </location>
</feature>
<dbReference type="SMART" id="SM00202">
    <property type="entry name" value="SR"/>
    <property type="match status" value="3"/>
</dbReference>
<feature type="disulfide bond" evidence="4">
    <location>
        <begin position="130"/>
        <end position="191"/>
    </location>
</feature>
<dbReference type="PROSITE" id="PS50287">
    <property type="entry name" value="SRCR_2"/>
    <property type="match status" value="3"/>
</dbReference>
<evidence type="ECO:0000256" key="2">
    <source>
        <dbReference type="ARBA" id="ARBA00022737"/>
    </source>
</evidence>
<dbReference type="Pfam" id="PF00530">
    <property type="entry name" value="SRCR"/>
    <property type="match status" value="3"/>
</dbReference>
<evidence type="ECO:0000256" key="3">
    <source>
        <dbReference type="ARBA" id="ARBA00023157"/>
    </source>
</evidence>
<accession>A0ABM4SAC7</accession>
<feature type="domain" description="SRCR" evidence="6">
    <location>
        <begin position="195"/>
        <end position="295"/>
    </location>
</feature>
<keyword evidence="1" id="KW-0732">Signal</keyword>
<evidence type="ECO:0000256" key="5">
    <source>
        <dbReference type="SAM" id="MobiDB-lite"/>
    </source>
</evidence>
<feature type="domain" description="SRCR" evidence="6">
    <location>
        <begin position="92"/>
        <end position="192"/>
    </location>
</feature>
<keyword evidence="3 4" id="KW-1015">Disulfide bond</keyword>
<feature type="disulfide bond" evidence="4">
    <location>
        <begin position="233"/>
        <end position="294"/>
    </location>
</feature>
<dbReference type="GeneID" id="139176082"/>
<feature type="disulfide bond" evidence="4">
    <location>
        <begin position="264"/>
        <end position="274"/>
    </location>
</feature>
<feature type="disulfide bond" evidence="4">
    <location>
        <begin position="370"/>
        <end position="380"/>
    </location>
</feature>
<dbReference type="Proteomes" id="UP001652663">
    <property type="component" value="Chromosome 5"/>
</dbReference>
<gene>
    <name evidence="8" type="primary">LOC139176082</name>
</gene>
<evidence type="ECO:0000256" key="4">
    <source>
        <dbReference type="PROSITE-ProRule" id="PRU00196"/>
    </source>
</evidence>
<dbReference type="PRINTS" id="PR00258">
    <property type="entry name" value="SPERACTRCPTR"/>
</dbReference>
<proteinExistence type="predicted"/>
<protein>
    <submittedName>
        <fullName evidence="8">Antigen WC1.1-like isoform X1</fullName>
    </submittedName>
</protein>
<evidence type="ECO:0000313" key="7">
    <source>
        <dbReference type="Proteomes" id="UP001652663"/>
    </source>
</evidence>
<comment type="caution">
    <text evidence="4">Lacks conserved residue(s) required for the propagation of feature annotation.</text>
</comment>
<name>A0ABM4SAC7_BOSIN</name>
<feature type="domain" description="SRCR" evidence="6">
    <location>
        <begin position="300"/>
        <end position="401"/>
    </location>
</feature>
<keyword evidence="2" id="KW-0677">Repeat</keyword>
<feature type="disulfide bond" evidence="4">
    <location>
        <begin position="326"/>
        <end position="390"/>
    </location>
</feature>
<feature type="compositionally biased region" description="Polar residues" evidence="5">
    <location>
        <begin position="44"/>
        <end position="60"/>
    </location>
</feature>
<keyword evidence="7" id="KW-1185">Reference proteome</keyword>
<organism evidence="7 8">
    <name type="scientific">Bos indicus</name>
    <name type="common">Zebu</name>
    <dbReference type="NCBI Taxonomy" id="9915"/>
    <lineage>
        <taxon>Eukaryota</taxon>
        <taxon>Metazoa</taxon>
        <taxon>Chordata</taxon>
        <taxon>Craniata</taxon>
        <taxon>Vertebrata</taxon>
        <taxon>Euteleostomi</taxon>
        <taxon>Mammalia</taxon>
        <taxon>Eutheria</taxon>
        <taxon>Laurasiatheria</taxon>
        <taxon>Artiodactyla</taxon>
        <taxon>Ruminantia</taxon>
        <taxon>Pecora</taxon>
        <taxon>Bovidae</taxon>
        <taxon>Bovinae</taxon>
        <taxon>Bos</taxon>
    </lineage>
</organism>
<feature type="disulfide bond" evidence="4">
    <location>
        <begin position="339"/>
        <end position="400"/>
    </location>
</feature>
<evidence type="ECO:0000256" key="1">
    <source>
        <dbReference type="ARBA" id="ARBA00022729"/>
    </source>
</evidence>
<dbReference type="Gene3D" id="3.10.250.10">
    <property type="entry name" value="SRCR-like domain"/>
    <property type="match status" value="3"/>
</dbReference>
<feature type="region of interest" description="Disordered" evidence="5">
    <location>
        <begin position="44"/>
        <end position="64"/>
    </location>
</feature>
<dbReference type="RefSeq" id="XP_070644758.1">
    <property type="nucleotide sequence ID" value="XM_070788657.1"/>
</dbReference>
<dbReference type="InterPro" id="IPR036772">
    <property type="entry name" value="SRCR-like_dom_sf"/>
</dbReference>